<evidence type="ECO:0000313" key="2">
    <source>
        <dbReference type="Proteomes" id="UP000290365"/>
    </source>
</evidence>
<name>A0A4P6K1Z0_KTERU</name>
<dbReference type="InterPro" id="IPR012550">
    <property type="entry name" value="DUF1706"/>
</dbReference>
<accession>A0A4P6K1Z0</accession>
<dbReference type="OrthoDB" id="162566at2"/>
<dbReference type="Proteomes" id="UP000290365">
    <property type="component" value="Chromosome"/>
</dbReference>
<gene>
    <name evidence="1" type="ORF">EPA93_38165</name>
</gene>
<organism evidence="1 2">
    <name type="scientific">Ktedonosporobacter rubrisoli</name>
    <dbReference type="NCBI Taxonomy" id="2509675"/>
    <lineage>
        <taxon>Bacteria</taxon>
        <taxon>Bacillati</taxon>
        <taxon>Chloroflexota</taxon>
        <taxon>Ktedonobacteria</taxon>
        <taxon>Ktedonobacterales</taxon>
        <taxon>Ktedonosporobacteraceae</taxon>
        <taxon>Ktedonosporobacter</taxon>
    </lineage>
</organism>
<dbReference type="Gene3D" id="1.20.120.450">
    <property type="entry name" value="dinb family like domain"/>
    <property type="match status" value="1"/>
</dbReference>
<dbReference type="EMBL" id="CP035758">
    <property type="protein sequence ID" value="QBD81486.1"/>
    <property type="molecule type" value="Genomic_DNA"/>
</dbReference>
<protein>
    <submittedName>
        <fullName evidence="1">ClbS/DfsB family four-helix bundle protein</fullName>
    </submittedName>
</protein>
<dbReference type="KEGG" id="kbs:EPA93_38165"/>
<dbReference type="AlphaFoldDB" id="A0A4P6K1Z0"/>
<sequence length="161" mass="18368">MAEEHIDKARFLDDLTSSYSALETLLASLSEEQMITPGVNGKWSVKDNLAHISWWLQRRLTIMQARKEGVPFNDPAAGKDDDEMNEIIYQANIDRPLHDVRTELHTAHQRLVERVQAMSEAELNQPASNGDPVWTTIPPAAHDHYADHIKIIQDWLARKHA</sequence>
<dbReference type="Pfam" id="PF08020">
    <property type="entry name" value="DUF1706"/>
    <property type="match status" value="1"/>
</dbReference>
<proteinExistence type="predicted"/>
<dbReference type="InterPro" id="IPR034660">
    <property type="entry name" value="DinB/YfiT-like"/>
</dbReference>
<evidence type="ECO:0000313" key="1">
    <source>
        <dbReference type="EMBL" id="QBD81486.1"/>
    </source>
</evidence>
<keyword evidence="2" id="KW-1185">Reference proteome</keyword>
<dbReference type="RefSeq" id="WP_129892547.1">
    <property type="nucleotide sequence ID" value="NZ_CP035758.1"/>
</dbReference>
<dbReference type="SUPFAM" id="SSF109854">
    <property type="entry name" value="DinB/YfiT-like putative metalloenzymes"/>
    <property type="match status" value="1"/>
</dbReference>
<reference evidence="1 2" key="1">
    <citation type="submission" date="2019-01" db="EMBL/GenBank/DDBJ databases">
        <title>Ktedonosporobacter rubrisoli SCAWS-G2.</title>
        <authorList>
            <person name="Huang Y."/>
            <person name="Yan B."/>
        </authorList>
    </citation>
    <scope>NUCLEOTIDE SEQUENCE [LARGE SCALE GENOMIC DNA]</scope>
    <source>
        <strain evidence="1 2">SCAWS-G2</strain>
    </source>
</reference>